<reference evidence="10 11" key="1">
    <citation type="journal article" date="2020" name="Nat. Food">
        <title>A phased Vanilla planifolia genome enables genetic improvement of flavour and production.</title>
        <authorList>
            <person name="Hasing T."/>
            <person name="Tang H."/>
            <person name="Brym M."/>
            <person name="Khazi F."/>
            <person name="Huang T."/>
            <person name="Chambers A.H."/>
        </authorList>
    </citation>
    <scope>NUCLEOTIDE SEQUENCE [LARGE SCALE GENOMIC DNA]</scope>
    <source>
        <tissue evidence="10">Leaf</tissue>
    </source>
</reference>
<evidence type="ECO:0000256" key="7">
    <source>
        <dbReference type="ARBA" id="ARBA00023136"/>
    </source>
</evidence>
<dbReference type="NCBIfam" id="TIGR01569">
    <property type="entry name" value="A_tha_TIGR01569"/>
    <property type="match status" value="1"/>
</dbReference>
<comment type="subcellular location">
    <subcellularLocation>
        <location evidence="1 8">Cell membrane</location>
        <topology evidence="1 8">Multi-pass membrane protein</topology>
    </subcellularLocation>
</comment>
<feature type="transmembrane region" description="Helical" evidence="8">
    <location>
        <begin position="110"/>
        <end position="133"/>
    </location>
</feature>
<keyword evidence="5 8" id="KW-0812">Transmembrane</keyword>
<comment type="subunit">
    <text evidence="3 8">Homodimer and heterodimers.</text>
</comment>
<feature type="domain" description="Casparian strip membrane protein" evidence="9">
    <location>
        <begin position="45"/>
        <end position="173"/>
    </location>
</feature>
<accession>A0A835QRT2</accession>
<comment type="similarity">
    <text evidence="2 8">Belongs to the Casparian strip membrane proteins (CASP) family.</text>
</comment>
<evidence type="ECO:0000256" key="3">
    <source>
        <dbReference type="ARBA" id="ARBA00011489"/>
    </source>
</evidence>
<comment type="caution">
    <text evidence="8">Lacks conserved residue(s) required for the propagation of feature annotation.</text>
</comment>
<name>A0A835QRT2_VANPL</name>
<dbReference type="InterPro" id="IPR006459">
    <property type="entry name" value="CASP/CASPL"/>
</dbReference>
<proteinExistence type="inferred from homology"/>
<evidence type="ECO:0000256" key="1">
    <source>
        <dbReference type="ARBA" id="ARBA00004651"/>
    </source>
</evidence>
<dbReference type="Proteomes" id="UP000636800">
    <property type="component" value="Chromosome 6"/>
</dbReference>
<keyword evidence="7 8" id="KW-0472">Membrane</keyword>
<evidence type="ECO:0000256" key="5">
    <source>
        <dbReference type="ARBA" id="ARBA00022692"/>
    </source>
</evidence>
<keyword evidence="4 8" id="KW-1003">Cell membrane</keyword>
<evidence type="ECO:0000259" key="9">
    <source>
        <dbReference type="Pfam" id="PF04535"/>
    </source>
</evidence>
<feature type="transmembrane region" description="Helical" evidence="8">
    <location>
        <begin position="69"/>
        <end position="89"/>
    </location>
</feature>
<organism evidence="10 11">
    <name type="scientific">Vanilla planifolia</name>
    <name type="common">Vanilla</name>
    <dbReference type="NCBI Taxonomy" id="51239"/>
    <lineage>
        <taxon>Eukaryota</taxon>
        <taxon>Viridiplantae</taxon>
        <taxon>Streptophyta</taxon>
        <taxon>Embryophyta</taxon>
        <taxon>Tracheophyta</taxon>
        <taxon>Spermatophyta</taxon>
        <taxon>Magnoliopsida</taxon>
        <taxon>Liliopsida</taxon>
        <taxon>Asparagales</taxon>
        <taxon>Orchidaceae</taxon>
        <taxon>Vanilloideae</taxon>
        <taxon>Vanilleae</taxon>
        <taxon>Vanilla</taxon>
    </lineage>
</organism>
<dbReference type="Pfam" id="PF04535">
    <property type="entry name" value="CASP_dom"/>
    <property type="match status" value="1"/>
</dbReference>
<evidence type="ECO:0000256" key="2">
    <source>
        <dbReference type="ARBA" id="ARBA00007651"/>
    </source>
</evidence>
<comment type="caution">
    <text evidence="10">The sequence shown here is derived from an EMBL/GenBank/DDBJ whole genome shotgun (WGS) entry which is preliminary data.</text>
</comment>
<dbReference type="PANTHER" id="PTHR33573:SF30">
    <property type="entry name" value="CASP-LIKE PROTEIN 2C1-RELATED"/>
    <property type="match status" value="1"/>
</dbReference>
<dbReference type="AlphaFoldDB" id="A0A835QRT2"/>
<dbReference type="EMBL" id="JADCNL010000006">
    <property type="protein sequence ID" value="KAG0476638.1"/>
    <property type="molecule type" value="Genomic_DNA"/>
</dbReference>
<gene>
    <name evidence="10" type="ORF">HPP92_013479</name>
</gene>
<feature type="transmembrane region" description="Helical" evidence="8">
    <location>
        <begin position="153"/>
        <end position="178"/>
    </location>
</feature>
<dbReference type="InterPro" id="IPR006702">
    <property type="entry name" value="CASP_dom"/>
</dbReference>
<keyword evidence="6 8" id="KW-1133">Transmembrane helix</keyword>
<protein>
    <recommendedName>
        <fullName evidence="8">CASP-like protein</fullName>
    </recommendedName>
</protein>
<dbReference type="GO" id="GO:0005886">
    <property type="term" value="C:plasma membrane"/>
    <property type="evidence" value="ECO:0007669"/>
    <property type="project" value="UniProtKB-SubCell"/>
</dbReference>
<evidence type="ECO:0000313" key="11">
    <source>
        <dbReference type="Proteomes" id="UP000636800"/>
    </source>
</evidence>
<evidence type="ECO:0000256" key="6">
    <source>
        <dbReference type="ARBA" id="ARBA00022989"/>
    </source>
</evidence>
<sequence length="213" mass="23834">MRKIHEAGFHGVFSYRSRFGGAGSRDKDGVLRPKESRIPRPPSALVGLAAETKTVFFVQRRAGYRDLHVLWLFTVISSVSSAYNILQLFRGFICASLREHRSQRNKKLSAWVHLVLDQGVAYVMFAVTVAAIQGSMVGLTGVKQLQWSKLCNIYTRFCYQIAAGVLCGLVASMAMAFVSSITVRHLFLLYPAFTRAALSNSKSRWNIFYSSLN</sequence>
<dbReference type="OrthoDB" id="1097733at2759"/>
<evidence type="ECO:0000256" key="8">
    <source>
        <dbReference type="RuleBase" id="RU361233"/>
    </source>
</evidence>
<evidence type="ECO:0000313" key="10">
    <source>
        <dbReference type="EMBL" id="KAG0476638.1"/>
    </source>
</evidence>
<keyword evidence="11" id="KW-1185">Reference proteome</keyword>
<evidence type="ECO:0000256" key="4">
    <source>
        <dbReference type="ARBA" id="ARBA00022475"/>
    </source>
</evidence>
<dbReference type="PANTHER" id="PTHR33573">
    <property type="entry name" value="CASP-LIKE PROTEIN 4A4"/>
    <property type="match status" value="1"/>
</dbReference>